<evidence type="ECO:0008006" key="4">
    <source>
        <dbReference type="Google" id="ProtNLM"/>
    </source>
</evidence>
<evidence type="ECO:0000313" key="3">
    <source>
        <dbReference type="Proteomes" id="UP000184267"/>
    </source>
</evidence>
<evidence type="ECO:0000313" key="2">
    <source>
        <dbReference type="EMBL" id="OJT14753.1"/>
    </source>
</evidence>
<keyword evidence="1" id="KW-0732">Signal</keyword>
<dbReference type="EMBL" id="MNAD01000242">
    <property type="protein sequence ID" value="OJT14753.1"/>
    <property type="molecule type" value="Genomic_DNA"/>
</dbReference>
<dbReference type="AlphaFoldDB" id="A0A1M2W4N7"/>
<evidence type="ECO:0000256" key="1">
    <source>
        <dbReference type="SAM" id="SignalP"/>
    </source>
</evidence>
<protein>
    <recommendedName>
        <fullName evidence="4">Secreted protein</fullName>
    </recommendedName>
</protein>
<feature type="signal peptide" evidence="1">
    <location>
        <begin position="1"/>
        <end position="20"/>
    </location>
</feature>
<comment type="caution">
    <text evidence="2">The sequence shown here is derived from an EMBL/GenBank/DDBJ whole genome shotgun (WGS) entry which is preliminary data.</text>
</comment>
<name>A0A1M2W4N7_TRAPU</name>
<dbReference type="Proteomes" id="UP000184267">
    <property type="component" value="Unassembled WGS sequence"/>
</dbReference>
<sequence>MFHSVESFLAVLAIFPTLECLVCDLLLGATSDKEVTANAPIEPVTPDHSHRMRPSRLKALVIDKGYWRNNTVLAG</sequence>
<gene>
    <name evidence="2" type="ORF">TRAPUB_8684</name>
</gene>
<organism evidence="2 3">
    <name type="scientific">Trametes pubescens</name>
    <name type="common">White-rot fungus</name>
    <dbReference type="NCBI Taxonomy" id="154538"/>
    <lineage>
        <taxon>Eukaryota</taxon>
        <taxon>Fungi</taxon>
        <taxon>Dikarya</taxon>
        <taxon>Basidiomycota</taxon>
        <taxon>Agaricomycotina</taxon>
        <taxon>Agaricomycetes</taxon>
        <taxon>Polyporales</taxon>
        <taxon>Polyporaceae</taxon>
        <taxon>Trametes</taxon>
    </lineage>
</organism>
<accession>A0A1M2W4N7</accession>
<reference evidence="2 3" key="1">
    <citation type="submission" date="2016-10" db="EMBL/GenBank/DDBJ databases">
        <title>Genome sequence of the basidiomycete white-rot fungus Trametes pubescens.</title>
        <authorList>
            <person name="Makela M.R."/>
            <person name="Granchi Z."/>
            <person name="Peng M."/>
            <person name="De Vries R.P."/>
            <person name="Grigoriev I."/>
            <person name="Riley R."/>
            <person name="Hilden K."/>
        </authorList>
    </citation>
    <scope>NUCLEOTIDE SEQUENCE [LARGE SCALE GENOMIC DNA]</scope>
    <source>
        <strain evidence="2 3">FBCC735</strain>
    </source>
</reference>
<keyword evidence="3" id="KW-1185">Reference proteome</keyword>
<proteinExistence type="predicted"/>
<feature type="chain" id="PRO_5013245354" description="Secreted protein" evidence="1">
    <location>
        <begin position="21"/>
        <end position="75"/>
    </location>
</feature>